<dbReference type="Pfam" id="PF00383">
    <property type="entry name" value="dCMP_cyt_deam_1"/>
    <property type="match status" value="1"/>
</dbReference>
<dbReference type="GO" id="GO:0072527">
    <property type="term" value="P:pyrimidine-containing compound metabolic process"/>
    <property type="evidence" value="ECO:0007669"/>
    <property type="project" value="UniProtKB-ARBA"/>
</dbReference>
<dbReference type="InterPro" id="IPR050202">
    <property type="entry name" value="Cyt/Deoxycyt_deaminase"/>
</dbReference>
<dbReference type="GO" id="GO:0005829">
    <property type="term" value="C:cytosol"/>
    <property type="evidence" value="ECO:0007669"/>
    <property type="project" value="TreeGrafter"/>
</dbReference>
<dbReference type="AlphaFoldDB" id="A0A4Y6PP87"/>
<dbReference type="GO" id="GO:0042802">
    <property type="term" value="F:identical protein binding"/>
    <property type="evidence" value="ECO:0007669"/>
    <property type="project" value="UniProtKB-ARBA"/>
</dbReference>
<protein>
    <recommendedName>
        <fullName evidence="5">CMP/dCMP-type deaminase domain-containing protein</fullName>
    </recommendedName>
</protein>
<keyword evidence="4" id="KW-0862">Zinc</keyword>
<evidence type="ECO:0000259" key="5">
    <source>
        <dbReference type="PROSITE" id="PS51747"/>
    </source>
</evidence>
<dbReference type="InterPro" id="IPR002125">
    <property type="entry name" value="CMP_dCMP_dom"/>
</dbReference>
<reference evidence="6 7" key="1">
    <citation type="submission" date="2019-06" db="EMBL/GenBank/DDBJ databases">
        <title>Persicimonas caeni gen. nov., sp. nov., a predatory bacterium isolated from solar saltern.</title>
        <authorList>
            <person name="Wang S."/>
        </authorList>
    </citation>
    <scope>NUCLEOTIDE SEQUENCE [LARGE SCALE GENOMIC DNA]</scope>
    <source>
        <strain evidence="6 7">YN101</strain>
    </source>
</reference>
<accession>A0A4Y6PP87</accession>
<dbReference type="InterPro" id="IPR016192">
    <property type="entry name" value="APOBEC/CMP_deaminase_Zn-bd"/>
</dbReference>
<dbReference type="SUPFAM" id="SSF53927">
    <property type="entry name" value="Cytidine deaminase-like"/>
    <property type="match status" value="1"/>
</dbReference>
<evidence type="ECO:0000256" key="1">
    <source>
        <dbReference type="ARBA" id="ARBA00006576"/>
    </source>
</evidence>
<dbReference type="GO" id="GO:0055086">
    <property type="term" value="P:nucleobase-containing small molecule metabolic process"/>
    <property type="evidence" value="ECO:0007669"/>
    <property type="project" value="UniProtKB-ARBA"/>
</dbReference>
<dbReference type="OrthoDB" id="9795347at2"/>
<proteinExistence type="inferred from homology"/>
<sequence>MHLGFQFSGSSRYLREVRMKFKEVPQIPIPRRRELIDSANEARKLQNRAARGASYGAAVLTLNDNIFSAGSFFSSTHSLSLHAEHAALVHCALHGEPLIKAIAIASDDPETLATPCGLCRQLIFENARQSGLNVVVLTLREREVSVESTIVELYPLPWPDRKPRNI</sequence>
<feature type="domain" description="CMP/dCMP-type deaminase" evidence="5">
    <location>
        <begin position="33"/>
        <end position="152"/>
    </location>
</feature>
<dbReference type="Proteomes" id="UP000315995">
    <property type="component" value="Chromosome"/>
</dbReference>
<evidence type="ECO:0000313" key="6">
    <source>
        <dbReference type="EMBL" id="QDG50156.1"/>
    </source>
</evidence>
<comment type="similarity">
    <text evidence="1">Belongs to the cytidine and deoxycytidylate deaminase family.</text>
</comment>
<evidence type="ECO:0000256" key="2">
    <source>
        <dbReference type="ARBA" id="ARBA00022723"/>
    </source>
</evidence>
<dbReference type="GO" id="GO:0008270">
    <property type="term" value="F:zinc ion binding"/>
    <property type="evidence" value="ECO:0007669"/>
    <property type="project" value="InterPro"/>
</dbReference>
<dbReference type="EMBL" id="CP041186">
    <property type="protein sequence ID" value="QDG50156.1"/>
    <property type="molecule type" value="Genomic_DNA"/>
</dbReference>
<evidence type="ECO:0000256" key="3">
    <source>
        <dbReference type="ARBA" id="ARBA00022801"/>
    </source>
</evidence>
<evidence type="ECO:0000256" key="4">
    <source>
        <dbReference type="ARBA" id="ARBA00022833"/>
    </source>
</evidence>
<dbReference type="Gene3D" id="3.40.140.10">
    <property type="entry name" value="Cytidine Deaminase, domain 2"/>
    <property type="match status" value="1"/>
</dbReference>
<dbReference type="CDD" id="cd01283">
    <property type="entry name" value="cytidine_deaminase"/>
    <property type="match status" value="1"/>
</dbReference>
<keyword evidence="2" id="KW-0479">Metal-binding</keyword>
<keyword evidence="3" id="KW-0378">Hydrolase</keyword>
<dbReference type="PROSITE" id="PS51747">
    <property type="entry name" value="CYT_DCMP_DEAMINASES_2"/>
    <property type="match status" value="1"/>
</dbReference>
<dbReference type="InterPro" id="IPR016193">
    <property type="entry name" value="Cytidine_deaminase-like"/>
</dbReference>
<dbReference type="PANTHER" id="PTHR11644">
    <property type="entry name" value="CYTIDINE DEAMINASE"/>
    <property type="match status" value="1"/>
</dbReference>
<dbReference type="PROSITE" id="PS00903">
    <property type="entry name" value="CYT_DCMP_DEAMINASES_1"/>
    <property type="match status" value="1"/>
</dbReference>
<gene>
    <name evidence="6" type="ORF">FIV42_05235</name>
</gene>
<organism evidence="6 7">
    <name type="scientific">Persicimonas caeni</name>
    <dbReference type="NCBI Taxonomy" id="2292766"/>
    <lineage>
        <taxon>Bacteria</taxon>
        <taxon>Deltaproteobacteria</taxon>
        <taxon>Bradymonadales</taxon>
        <taxon>Bradymonadaceae</taxon>
        <taxon>Persicimonas</taxon>
    </lineage>
</organism>
<keyword evidence="7" id="KW-1185">Reference proteome</keyword>
<dbReference type="PANTHER" id="PTHR11644:SF2">
    <property type="entry name" value="CYTIDINE DEAMINASE"/>
    <property type="match status" value="1"/>
</dbReference>
<accession>A0A5B8Y1U9</accession>
<dbReference type="GO" id="GO:0004126">
    <property type="term" value="F:cytidine deaminase activity"/>
    <property type="evidence" value="ECO:0007669"/>
    <property type="project" value="UniProtKB-ARBA"/>
</dbReference>
<evidence type="ECO:0000313" key="7">
    <source>
        <dbReference type="Proteomes" id="UP000315995"/>
    </source>
</evidence>
<name>A0A4Y6PP87_PERCE</name>